<name>A0AAV1HW64_9CHLO</name>
<dbReference type="PANTHER" id="PTHR31400">
    <property type="entry name" value="GUANYLYL CYCLASE DOMAIN CONTAINING PROTEIN 1 GUCD1"/>
    <property type="match status" value="1"/>
</dbReference>
<evidence type="ECO:0000313" key="1">
    <source>
        <dbReference type="EMBL" id="CAK0755005.1"/>
    </source>
</evidence>
<proteinExistence type="predicted"/>
<dbReference type="Gene3D" id="3.90.70.10">
    <property type="entry name" value="Cysteine proteinases"/>
    <property type="match status" value="1"/>
</dbReference>
<evidence type="ECO:0008006" key="3">
    <source>
        <dbReference type="Google" id="ProtNLM"/>
    </source>
</evidence>
<dbReference type="EMBL" id="CAUYUE010000003">
    <property type="protein sequence ID" value="CAK0755005.1"/>
    <property type="molecule type" value="Genomic_DNA"/>
</dbReference>
<dbReference type="Pfam" id="PF09778">
    <property type="entry name" value="Guanylate_cyc_2"/>
    <property type="match status" value="1"/>
</dbReference>
<gene>
    <name evidence="1" type="ORF">CVIRNUC_002340</name>
</gene>
<dbReference type="InterPro" id="IPR018616">
    <property type="entry name" value="GUCD1"/>
</dbReference>
<protein>
    <recommendedName>
        <fullName evidence="3">Guanylyl cyclase</fullName>
    </recommendedName>
</protein>
<evidence type="ECO:0000313" key="2">
    <source>
        <dbReference type="Proteomes" id="UP001314263"/>
    </source>
</evidence>
<reference evidence="1 2" key="1">
    <citation type="submission" date="2023-10" db="EMBL/GenBank/DDBJ databases">
        <authorList>
            <person name="Maclean D."/>
            <person name="Macfadyen A."/>
        </authorList>
    </citation>
    <scope>NUCLEOTIDE SEQUENCE [LARGE SCALE GENOMIC DNA]</scope>
</reference>
<dbReference type="Proteomes" id="UP001314263">
    <property type="component" value="Unassembled WGS sequence"/>
</dbReference>
<dbReference type="PANTHER" id="PTHR31400:SF1">
    <property type="entry name" value="PROTEIN GUCD1"/>
    <property type="match status" value="1"/>
</dbReference>
<comment type="caution">
    <text evidence="1">The sequence shown here is derived from an EMBL/GenBank/DDBJ whole genome shotgun (WGS) entry which is preliminary data.</text>
</comment>
<dbReference type="AlphaFoldDB" id="A0AAV1HW64"/>
<keyword evidence="2" id="KW-1185">Reference proteome</keyword>
<accession>A0AAV1HW64</accession>
<sequence length="295" mass="31747">MMMIQTASHMDCTAALRAYFDGSTAACTARKLTESVASAASACCDSLLHAESLIQLGLIPKPASNVLRVPHVRQSYNWDCGLACVLMVLKAAGIHSEDLASLRAACCTTSIWTVDLAYLLRRSGLAVELMTITLGANPEYATEVFYKEHLEEDGSRVEKLFKEASMAGIKVTRKSMGCRELKDRMLLGSTLVIALVDKTRLAGHSGHIAGQGAGSLGLSMRMMLPPGYTGHYIVVCGYDSETDRFMLQDPASSAQLDSVPTSNLEAARHAYGTDEDLLLVTVPPSFLFGHPLVSL</sequence>
<organism evidence="1 2">
    <name type="scientific">Coccomyxa viridis</name>
    <dbReference type="NCBI Taxonomy" id="1274662"/>
    <lineage>
        <taxon>Eukaryota</taxon>
        <taxon>Viridiplantae</taxon>
        <taxon>Chlorophyta</taxon>
        <taxon>core chlorophytes</taxon>
        <taxon>Trebouxiophyceae</taxon>
        <taxon>Trebouxiophyceae incertae sedis</taxon>
        <taxon>Coccomyxaceae</taxon>
        <taxon>Coccomyxa</taxon>
    </lineage>
</organism>